<protein>
    <submittedName>
        <fullName evidence="2">Uncharacterized protein</fullName>
    </submittedName>
</protein>
<dbReference type="AlphaFoldDB" id="B9RPT5"/>
<organism evidence="2 3">
    <name type="scientific">Ricinus communis</name>
    <name type="common">Castor bean</name>
    <dbReference type="NCBI Taxonomy" id="3988"/>
    <lineage>
        <taxon>Eukaryota</taxon>
        <taxon>Viridiplantae</taxon>
        <taxon>Streptophyta</taxon>
        <taxon>Embryophyta</taxon>
        <taxon>Tracheophyta</taxon>
        <taxon>Spermatophyta</taxon>
        <taxon>Magnoliopsida</taxon>
        <taxon>eudicotyledons</taxon>
        <taxon>Gunneridae</taxon>
        <taxon>Pentapetalae</taxon>
        <taxon>rosids</taxon>
        <taxon>fabids</taxon>
        <taxon>Malpighiales</taxon>
        <taxon>Euphorbiaceae</taxon>
        <taxon>Acalyphoideae</taxon>
        <taxon>Acalypheae</taxon>
        <taxon>Ricinus</taxon>
    </lineage>
</organism>
<evidence type="ECO:0000313" key="3">
    <source>
        <dbReference type="Proteomes" id="UP000008311"/>
    </source>
</evidence>
<reference evidence="3" key="1">
    <citation type="journal article" date="2010" name="Nat. Biotechnol.">
        <title>Draft genome sequence of the oilseed species Ricinus communis.</title>
        <authorList>
            <person name="Chan A.P."/>
            <person name="Crabtree J."/>
            <person name="Zhao Q."/>
            <person name="Lorenzi H."/>
            <person name="Orvis J."/>
            <person name="Puiu D."/>
            <person name="Melake-Berhan A."/>
            <person name="Jones K.M."/>
            <person name="Redman J."/>
            <person name="Chen G."/>
            <person name="Cahoon E.B."/>
            <person name="Gedil M."/>
            <person name="Stanke M."/>
            <person name="Haas B.J."/>
            <person name="Wortman J.R."/>
            <person name="Fraser-Liggett C.M."/>
            <person name="Ravel J."/>
            <person name="Rabinowicz P.D."/>
        </authorList>
    </citation>
    <scope>NUCLEOTIDE SEQUENCE [LARGE SCALE GENOMIC DNA]</scope>
    <source>
        <strain evidence="3">cv. Hale</strain>
    </source>
</reference>
<gene>
    <name evidence="2" type="ORF">RCOM_1539560</name>
</gene>
<sequence length="89" mass="10391">MKSQKVEVDDLQIDNDIFEKKASKENVEDEISKDEKVINVDVNYGNEEDNDDSDNDEDDDVEYDDDRDDKKDCEKDDDDEDDDDSFDEA</sequence>
<dbReference type="Proteomes" id="UP000008311">
    <property type="component" value="Unassembled WGS sequence"/>
</dbReference>
<feature type="region of interest" description="Disordered" evidence="1">
    <location>
        <begin position="22"/>
        <end position="89"/>
    </location>
</feature>
<evidence type="ECO:0000313" key="2">
    <source>
        <dbReference type="EMBL" id="EEF46593.1"/>
    </source>
</evidence>
<dbReference type="EMBL" id="EQ973797">
    <property type="protein sequence ID" value="EEF46593.1"/>
    <property type="molecule type" value="Genomic_DNA"/>
</dbReference>
<accession>B9RPT5</accession>
<feature type="compositionally biased region" description="Acidic residues" evidence="1">
    <location>
        <begin position="46"/>
        <end position="67"/>
    </location>
</feature>
<keyword evidence="3" id="KW-1185">Reference proteome</keyword>
<dbReference type="InParanoid" id="B9RPT5"/>
<feature type="compositionally biased region" description="Acidic residues" evidence="1">
    <location>
        <begin position="75"/>
        <end position="89"/>
    </location>
</feature>
<proteinExistence type="predicted"/>
<evidence type="ECO:0000256" key="1">
    <source>
        <dbReference type="SAM" id="MobiDB-lite"/>
    </source>
</evidence>
<name>B9RPT5_RICCO</name>